<dbReference type="EMBL" id="JACXVP010000004">
    <property type="protein sequence ID" value="KAG5610928.1"/>
    <property type="molecule type" value="Genomic_DNA"/>
</dbReference>
<comment type="caution">
    <text evidence="2">The sequence shown here is derived from an EMBL/GenBank/DDBJ whole genome shotgun (WGS) entry which is preliminary data.</text>
</comment>
<organism evidence="2 3">
    <name type="scientific">Solanum commersonii</name>
    <name type="common">Commerson's wild potato</name>
    <name type="synonym">Commerson's nightshade</name>
    <dbReference type="NCBI Taxonomy" id="4109"/>
    <lineage>
        <taxon>Eukaryota</taxon>
        <taxon>Viridiplantae</taxon>
        <taxon>Streptophyta</taxon>
        <taxon>Embryophyta</taxon>
        <taxon>Tracheophyta</taxon>
        <taxon>Spermatophyta</taxon>
        <taxon>Magnoliopsida</taxon>
        <taxon>eudicotyledons</taxon>
        <taxon>Gunneridae</taxon>
        <taxon>Pentapetalae</taxon>
        <taxon>asterids</taxon>
        <taxon>lamiids</taxon>
        <taxon>Solanales</taxon>
        <taxon>Solanaceae</taxon>
        <taxon>Solanoideae</taxon>
        <taxon>Solaneae</taxon>
        <taxon>Solanum</taxon>
    </lineage>
</organism>
<reference evidence="2 3" key="1">
    <citation type="submission" date="2020-09" db="EMBL/GenBank/DDBJ databases">
        <title>De no assembly of potato wild relative species, Solanum commersonii.</title>
        <authorList>
            <person name="Cho K."/>
        </authorList>
    </citation>
    <scope>NUCLEOTIDE SEQUENCE [LARGE SCALE GENOMIC DNA]</scope>
    <source>
        <strain evidence="2">LZ3.2</strain>
        <tissue evidence="2">Leaf</tissue>
    </source>
</reference>
<name>A0A9J5ZGI2_SOLCO</name>
<gene>
    <name evidence="2" type="ORF">H5410_022209</name>
</gene>
<protein>
    <submittedName>
        <fullName evidence="2">Uncharacterized protein</fullName>
    </submittedName>
</protein>
<feature type="region of interest" description="Disordered" evidence="1">
    <location>
        <begin position="55"/>
        <end position="82"/>
    </location>
</feature>
<evidence type="ECO:0000313" key="3">
    <source>
        <dbReference type="Proteomes" id="UP000824120"/>
    </source>
</evidence>
<feature type="compositionally biased region" description="Polar residues" evidence="1">
    <location>
        <begin position="66"/>
        <end position="75"/>
    </location>
</feature>
<evidence type="ECO:0000256" key="1">
    <source>
        <dbReference type="SAM" id="MobiDB-lite"/>
    </source>
</evidence>
<evidence type="ECO:0000313" key="2">
    <source>
        <dbReference type="EMBL" id="KAG5610928.1"/>
    </source>
</evidence>
<dbReference type="AlphaFoldDB" id="A0A9J5ZGI2"/>
<proteinExistence type="predicted"/>
<feature type="compositionally biased region" description="Basic residues" evidence="1">
    <location>
        <begin position="55"/>
        <end position="64"/>
    </location>
</feature>
<keyword evidence="3" id="KW-1185">Reference proteome</keyword>
<dbReference type="Proteomes" id="UP000824120">
    <property type="component" value="Chromosome 4"/>
</dbReference>
<sequence length="82" mass="9330">MFLSSLERVLGDLKKEEFHLPQVGSGSSPFFFLCLNQDSCLRVRNTRTFAFLNSRGKKRPKKASSNKDQVTSGAPSTRFFFH</sequence>
<accession>A0A9J5ZGI2</accession>